<dbReference type="EMBL" id="AYTS01000133">
    <property type="protein sequence ID" value="OOP55549.1"/>
    <property type="molecule type" value="Genomic_DNA"/>
</dbReference>
<evidence type="ECO:0000313" key="2">
    <source>
        <dbReference type="Proteomes" id="UP000189681"/>
    </source>
</evidence>
<reference evidence="1 2" key="1">
    <citation type="journal article" date="2017" name="Water Res.">
        <title>Discovery and metagenomic analysis of an anammox bacterial enrichment related to Candidatus "Brocadia caroliniensis" in a full-scale glycerol-fed nitritation-denitritation separate centrate treatment process.</title>
        <authorList>
            <person name="Park H."/>
            <person name="Brotto A.C."/>
            <person name="van Loosdrecht M.C."/>
            <person name="Chandran K."/>
        </authorList>
    </citation>
    <scope>NUCLEOTIDE SEQUENCE [LARGE SCALE GENOMIC DNA]</scope>
    <source>
        <strain evidence="1">26THWARD</strain>
    </source>
</reference>
<accession>A0A1V4AR22</accession>
<protein>
    <submittedName>
        <fullName evidence="1">Uncharacterized protein</fullName>
    </submittedName>
</protein>
<dbReference type="AlphaFoldDB" id="A0A1V4AR22"/>
<proteinExistence type="predicted"/>
<dbReference type="Proteomes" id="UP000189681">
    <property type="component" value="Unassembled WGS sequence"/>
</dbReference>
<comment type="caution">
    <text evidence="1">The sequence shown here is derived from an EMBL/GenBank/DDBJ whole genome shotgun (WGS) entry which is preliminary data.</text>
</comment>
<evidence type="ECO:0000313" key="1">
    <source>
        <dbReference type="EMBL" id="OOP55549.1"/>
    </source>
</evidence>
<sequence length="77" mass="9319">MKRSITKIYLKQIYYLNPPVFQNTGGFFYCLKNTLNFYLCRKNELVFRGKNHKKEEHHQDTAFKNKQSVLVQDENCR</sequence>
<gene>
    <name evidence="1" type="ORF">AYP45_14055</name>
</gene>
<dbReference type="STRING" id="1004156.AYP45_14055"/>
<name>A0A1V4AR22_9BACT</name>
<organism evidence="1 2">
    <name type="scientific">Candidatus Brocadia carolinensis</name>
    <dbReference type="NCBI Taxonomy" id="1004156"/>
    <lineage>
        <taxon>Bacteria</taxon>
        <taxon>Pseudomonadati</taxon>
        <taxon>Planctomycetota</taxon>
        <taxon>Candidatus Brocadiia</taxon>
        <taxon>Candidatus Brocadiales</taxon>
        <taxon>Candidatus Brocadiaceae</taxon>
        <taxon>Candidatus Brocadia</taxon>
    </lineage>
</organism>